<dbReference type="InterPro" id="IPR036770">
    <property type="entry name" value="Ankyrin_rpt-contain_sf"/>
</dbReference>
<feature type="repeat" description="ANK" evidence="1">
    <location>
        <begin position="1"/>
        <end position="27"/>
    </location>
</feature>
<gene>
    <name evidence="3" type="ORF">SNEC2469_LOCUS9657</name>
</gene>
<evidence type="ECO:0000256" key="2">
    <source>
        <dbReference type="SAM" id="MobiDB-lite"/>
    </source>
</evidence>
<dbReference type="EMBL" id="CAJNJA010015595">
    <property type="protein sequence ID" value="CAE7364359.1"/>
    <property type="molecule type" value="Genomic_DNA"/>
</dbReference>
<dbReference type="AlphaFoldDB" id="A0A812Q0U0"/>
<keyword evidence="1" id="KW-0040">ANK repeat</keyword>
<dbReference type="InterPro" id="IPR002110">
    <property type="entry name" value="Ankyrin_rpt"/>
</dbReference>
<proteinExistence type="predicted"/>
<dbReference type="PROSITE" id="PS50088">
    <property type="entry name" value="ANK_REPEAT"/>
    <property type="match status" value="1"/>
</dbReference>
<dbReference type="OrthoDB" id="339173at2759"/>
<evidence type="ECO:0000313" key="3">
    <source>
        <dbReference type="EMBL" id="CAE7364359.1"/>
    </source>
</evidence>
<name>A0A812Q0U0_9DINO</name>
<accession>A0A812Q0U0</accession>
<dbReference type="SUPFAM" id="SSF48403">
    <property type="entry name" value="Ankyrin repeat"/>
    <property type="match status" value="1"/>
</dbReference>
<sequence length="209" mass="23285">MVAVGRGYLEMAKFLLRKGANPRDRDARGIPVVVLALEARKTRMANWLLDSGLAVEEGVPPTNTEHADLLSMALEWVVARRVMPAFDGLVGAPQPSSPSVREYMKEWSMAEQLLHESGVDPKITPCARSCSAFDEWGDSLFFRPMRMFIFMSAAERRVRAESSRLVEPVPSAHGKKFKQALSKREYAASFGKRRPACRLPARQPGRAGK</sequence>
<dbReference type="Gene3D" id="1.25.40.20">
    <property type="entry name" value="Ankyrin repeat-containing domain"/>
    <property type="match status" value="1"/>
</dbReference>
<evidence type="ECO:0000256" key="1">
    <source>
        <dbReference type="PROSITE-ProRule" id="PRU00023"/>
    </source>
</evidence>
<dbReference type="Proteomes" id="UP000601435">
    <property type="component" value="Unassembled WGS sequence"/>
</dbReference>
<dbReference type="Pfam" id="PF00023">
    <property type="entry name" value="Ank"/>
    <property type="match status" value="1"/>
</dbReference>
<evidence type="ECO:0000313" key="4">
    <source>
        <dbReference type="Proteomes" id="UP000601435"/>
    </source>
</evidence>
<organism evidence="3 4">
    <name type="scientific">Symbiodinium necroappetens</name>
    <dbReference type="NCBI Taxonomy" id="1628268"/>
    <lineage>
        <taxon>Eukaryota</taxon>
        <taxon>Sar</taxon>
        <taxon>Alveolata</taxon>
        <taxon>Dinophyceae</taxon>
        <taxon>Suessiales</taxon>
        <taxon>Symbiodiniaceae</taxon>
        <taxon>Symbiodinium</taxon>
    </lineage>
</organism>
<feature type="region of interest" description="Disordered" evidence="2">
    <location>
        <begin position="187"/>
        <end position="209"/>
    </location>
</feature>
<reference evidence="3" key="1">
    <citation type="submission" date="2021-02" db="EMBL/GenBank/DDBJ databases">
        <authorList>
            <person name="Dougan E. K."/>
            <person name="Rhodes N."/>
            <person name="Thang M."/>
            <person name="Chan C."/>
        </authorList>
    </citation>
    <scope>NUCLEOTIDE SEQUENCE</scope>
</reference>
<keyword evidence="4" id="KW-1185">Reference proteome</keyword>
<feature type="non-terminal residue" evidence="3">
    <location>
        <position position="1"/>
    </location>
</feature>
<protein>
    <submittedName>
        <fullName evidence="3">Uncharacterized protein</fullName>
    </submittedName>
</protein>
<comment type="caution">
    <text evidence="3">The sequence shown here is derived from an EMBL/GenBank/DDBJ whole genome shotgun (WGS) entry which is preliminary data.</text>
</comment>